<keyword evidence="1" id="KW-0479">Metal-binding</keyword>
<reference evidence="3 4" key="1">
    <citation type="journal article" date="2016" name="Sci. Rep.">
        <title>Metabolic traits of an uncultured archaeal lineage -MSBL1- from brine pools of the Red Sea.</title>
        <authorList>
            <person name="Mwirichia R."/>
            <person name="Alam I."/>
            <person name="Rashid M."/>
            <person name="Vinu M."/>
            <person name="Ba-Alawi W."/>
            <person name="Anthony Kamau A."/>
            <person name="Kamanda Ngugi D."/>
            <person name="Goker M."/>
            <person name="Klenk H.P."/>
            <person name="Bajic V."/>
            <person name="Stingl U."/>
        </authorList>
    </citation>
    <scope>NUCLEOTIDE SEQUENCE [LARGE SCALE GENOMIC DNA]</scope>
    <source>
        <strain evidence="3">SCGC-AAA259E22</strain>
    </source>
</reference>
<dbReference type="EMBL" id="LHXP01000021">
    <property type="protein sequence ID" value="KXA93337.1"/>
    <property type="molecule type" value="Genomic_DNA"/>
</dbReference>
<dbReference type="Pfam" id="PF04434">
    <property type="entry name" value="SWIM"/>
    <property type="match status" value="1"/>
</dbReference>
<proteinExistence type="predicted"/>
<gene>
    <name evidence="3" type="ORF">AKJ66_02215</name>
</gene>
<keyword evidence="4" id="KW-1185">Reference proteome</keyword>
<evidence type="ECO:0000256" key="1">
    <source>
        <dbReference type="PROSITE-ProRule" id="PRU00325"/>
    </source>
</evidence>
<sequence>MIYAKGLIFASFTLIVGNGDQLSSLRELSEDEIRDMGRGEIFSRGYDYYTRGRVLGVAVIGNEVMAEVRGRSSSPYSVKIEKEGDDLRSSCTCPYGGFCKHRVAVLLSLAKDDDLVTKIPAERIRRYLSTKSRGELVDTIWNYASSDMDFMRSLLTEVQREAREVDLSYFRNEIDRRLNEAWSVEYADVSRYAIELEKFAERIRGFADEGSGKEASELLFYFLKSSIETFENSGIDDSSGSFGMFVIDLGNLCAEALKASEDKDVFPVDDFVDTRIKAADYGLEDGFDPILRELPEKTLLSAERVTRERVEEAMGEAEEFWESRDERFLLVTILALLGNKEEYTELCNEWGVEEWITELESIQEKEGGDPA</sequence>
<dbReference type="PROSITE" id="PS50966">
    <property type="entry name" value="ZF_SWIM"/>
    <property type="match status" value="1"/>
</dbReference>
<keyword evidence="1" id="KW-0862">Zinc</keyword>
<evidence type="ECO:0000313" key="3">
    <source>
        <dbReference type="EMBL" id="KXA93337.1"/>
    </source>
</evidence>
<feature type="domain" description="SWIM-type" evidence="2">
    <location>
        <begin position="76"/>
        <end position="110"/>
    </location>
</feature>
<dbReference type="InterPro" id="IPR007527">
    <property type="entry name" value="Znf_SWIM"/>
</dbReference>
<dbReference type="AlphaFoldDB" id="A0A133UGQ7"/>
<keyword evidence="1" id="KW-0863">Zinc-finger</keyword>
<dbReference type="Proteomes" id="UP000070657">
    <property type="component" value="Unassembled WGS sequence"/>
</dbReference>
<protein>
    <recommendedName>
        <fullName evidence="2">SWIM-type domain-containing protein</fullName>
    </recommendedName>
</protein>
<comment type="caution">
    <text evidence="3">The sequence shown here is derived from an EMBL/GenBank/DDBJ whole genome shotgun (WGS) entry which is preliminary data.</text>
</comment>
<evidence type="ECO:0000259" key="2">
    <source>
        <dbReference type="PROSITE" id="PS50966"/>
    </source>
</evidence>
<dbReference type="GO" id="GO:0008270">
    <property type="term" value="F:zinc ion binding"/>
    <property type="evidence" value="ECO:0007669"/>
    <property type="project" value="UniProtKB-KW"/>
</dbReference>
<organism evidence="3 4">
    <name type="scientific">candidate division MSBL1 archaeon SCGC-AAA259E22</name>
    <dbReference type="NCBI Taxonomy" id="1698265"/>
    <lineage>
        <taxon>Archaea</taxon>
        <taxon>Methanobacteriati</taxon>
        <taxon>Methanobacteriota</taxon>
        <taxon>candidate division MSBL1</taxon>
    </lineage>
</organism>
<name>A0A133UGQ7_9EURY</name>
<accession>A0A133UGQ7</accession>
<evidence type="ECO:0000313" key="4">
    <source>
        <dbReference type="Proteomes" id="UP000070657"/>
    </source>
</evidence>